<evidence type="ECO:0000259" key="3">
    <source>
        <dbReference type="Pfam" id="PF01593"/>
    </source>
</evidence>
<feature type="signal peptide" evidence="2">
    <location>
        <begin position="1"/>
        <end position="16"/>
    </location>
</feature>
<gene>
    <name evidence="4" type="ORF">THAOC_07161</name>
</gene>
<dbReference type="Gene3D" id="3.50.50.60">
    <property type="entry name" value="FAD/NAD(P)-binding domain"/>
    <property type="match status" value="1"/>
</dbReference>
<protein>
    <recommendedName>
        <fullName evidence="3">Amine oxidase domain-containing protein</fullName>
    </recommendedName>
</protein>
<evidence type="ECO:0000256" key="2">
    <source>
        <dbReference type="SAM" id="SignalP"/>
    </source>
</evidence>
<reference evidence="4 5" key="1">
    <citation type="journal article" date="2012" name="Genome Biol.">
        <title>Genome and low-iron response of an oceanic diatom adapted to chronic iron limitation.</title>
        <authorList>
            <person name="Lommer M."/>
            <person name="Specht M."/>
            <person name="Roy A.S."/>
            <person name="Kraemer L."/>
            <person name="Andreson R."/>
            <person name="Gutowska M.A."/>
            <person name="Wolf J."/>
            <person name="Bergner S.V."/>
            <person name="Schilhabel M.B."/>
            <person name="Klostermeier U.C."/>
            <person name="Beiko R.G."/>
            <person name="Rosenstiel P."/>
            <person name="Hippler M."/>
            <person name="Laroche J."/>
        </authorList>
    </citation>
    <scope>NUCLEOTIDE SEQUENCE [LARGE SCALE GENOMIC DNA]</scope>
    <source>
        <strain evidence="4 5">CCMP1005</strain>
    </source>
</reference>
<dbReference type="SUPFAM" id="SSF51905">
    <property type="entry name" value="FAD/NAD(P)-binding domain"/>
    <property type="match status" value="1"/>
</dbReference>
<dbReference type="EMBL" id="AGNL01007272">
    <property type="protein sequence ID" value="EJK71405.1"/>
    <property type="molecule type" value="Genomic_DNA"/>
</dbReference>
<dbReference type="OrthoDB" id="47106at2759"/>
<dbReference type="AlphaFoldDB" id="K0T0Z4"/>
<dbReference type="eggNOG" id="KOG0029">
    <property type="taxonomic scope" value="Eukaryota"/>
</dbReference>
<dbReference type="Gene3D" id="3.90.660.10">
    <property type="match status" value="1"/>
</dbReference>
<dbReference type="InterPro" id="IPR036188">
    <property type="entry name" value="FAD/NAD-bd_sf"/>
</dbReference>
<dbReference type="PANTHER" id="PTHR10742">
    <property type="entry name" value="FLAVIN MONOAMINE OXIDASE"/>
    <property type="match status" value="1"/>
</dbReference>
<dbReference type="PANTHER" id="PTHR10742:SF410">
    <property type="entry name" value="LYSINE-SPECIFIC HISTONE DEMETHYLASE 2"/>
    <property type="match status" value="1"/>
</dbReference>
<feature type="region of interest" description="Disordered" evidence="1">
    <location>
        <begin position="552"/>
        <end position="572"/>
    </location>
</feature>
<feature type="chain" id="PRO_5003840519" description="Amine oxidase domain-containing protein" evidence="2">
    <location>
        <begin position="17"/>
        <end position="591"/>
    </location>
</feature>
<dbReference type="GO" id="GO:0016491">
    <property type="term" value="F:oxidoreductase activity"/>
    <property type="evidence" value="ECO:0007669"/>
    <property type="project" value="InterPro"/>
</dbReference>
<feature type="compositionally biased region" description="Polar residues" evidence="1">
    <location>
        <begin position="505"/>
        <end position="532"/>
    </location>
</feature>
<name>K0T0Z4_THAOC</name>
<dbReference type="Proteomes" id="UP000266841">
    <property type="component" value="Unassembled WGS sequence"/>
</dbReference>
<dbReference type="OMA" id="HDWESFA"/>
<dbReference type="SUPFAM" id="SSF54373">
    <property type="entry name" value="FAD-linked reductases, C-terminal domain"/>
    <property type="match status" value="1"/>
</dbReference>
<keyword evidence="2" id="KW-0732">Signal</keyword>
<evidence type="ECO:0000256" key="1">
    <source>
        <dbReference type="SAM" id="MobiDB-lite"/>
    </source>
</evidence>
<keyword evidence="5" id="KW-1185">Reference proteome</keyword>
<comment type="caution">
    <text evidence="4">The sequence shown here is derived from an EMBL/GenBank/DDBJ whole genome shotgun (WGS) entry which is preliminary data.</text>
</comment>
<feature type="region of interest" description="Disordered" evidence="1">
    <location>
        <begin position="503"/>
        <end position="537"/>
    </location>
</feature>
<sequence>MLTRVLGLGVVGVASALLMLTANVEKALVAGTRPEDRYDAVIIGAGWAGINAARELKASGVSMIILEANDYIGGRSKSINSDGTLNAPPAELPSNNVPMDMGSEYLYTANELKNYLRRNGFLENIDLDDAEDSPPHVLSGDRSIGYFRQERYIDGTTRTIGLIPNDLRSMYSAMWRPFVEYIQELYQSEGEMSYADALERYTAARQISNTDRQYLNLMLDAGLEIEYGGESGRMSIWYHDLGAILNNDSPIHLMSKIGVGYGNTAAAVAESNDLPIQLNSKVTRHEGEVATVRAKVVSVTVSLGVLKSNIIEFTPDLPAQKKDAIENMEVGIFNKCAMTWNDRGALVWPEEQLAFELITPTDETSGRWTTFNNPTLYKGGKPTLVGWIAGDEAVRMESQSDEEVLDEVMVNLEAMFPDITRPDEVHITRWGSDPSFMGSYAHMAIGRDHEQDAMNLGARVGRISFAGEATDATWYGTTVGPWKSGGRVAEEMMAILAVEVPTPSPSFSPTELNTGTPSKSPTVSLSEAPSMTPSDVDVNENVVEPVNEVLVSNDPVETNLPAPEQADTDGENSSTAISVSILVFLIIAFIN</sequence>
<accession>K0T0Z4</accession>
<evidence type="ECO:0000313" key="5">
    <source>
        <dbReference type="Proteomes" id="UP000266841"/>
    </source>
</evidence>
<dbReference type="InterPro" id="IPR002937">
    <property type="entry name" value="Amino_oxidase"/>
</dbReference>
<dbReference type="InterPro" id="IPR050281">
    <property type="entry name" value="Flavin_monoamine_oxidase"/>
</dbReference>
<feature type="domain" description="Amine oxidase" evidence="3">
    <location>
        <begin position="48"/>
        <end position="492"/>
    </location>
</feature>
<organism evidence="4 5">
    <name type="scientific">Thalassiosira oceanica</name>
    <name type="common">Marine diatom</name>
    <dbReference type="NCBI Taxonomy" id="159749"/>
    <lineage>
        <taxon>Eukaryota</taxon>
        <taxon>Sar</taxon>
        <taxon>Stramenopiles</taxon>
        <taxon>Ochrophyta</taxon>
        <taxon>Bacillariophyta</taxon>
        <taxon>Coscinodiscophyceae</taxon>
        <taxon>Thalassiosirophycidae</taxon>
        <taxon>Thalassiosirales</taxon>
        <taxon>Thalassiosiraceae</taxon>
        <taxon>Thalassiosira</taxon>
    </lineage>
</organism>
<evidence type="ECO:0000313" key="4">
    <source>
        <dbReference type="EMBL" id="EJK71405.1"/>
    </source>
</evidence>
<dbReference type="Pfam" id="PF01593">
    <property type="entry name" value="Amino_oxidase"/>
    <property type="match status" value="1"/>
</dbReference>
<proteinExistence type="predicted"/>